<dbReference type="AlphaFoldDB" id="A0AAE3GT70"/>
<feature type="domain" description="SF3 helicase" evidence="4">
    <location>
        <begin position="526"/>
        <end position="693"/>
    </location>
</feature>
<evidence type="ECO:0000256" key="3">
    <source>
        <dbReference type="SAM" id="MobiDB-lite"/>
    </source>
</evidence>
<evidence type="ECO:0000313" key="6">
    <source>
        <dbReference type="Proteomes" id="UP001204953"/>
    </source>
</evidence>
<comment type="caution">
    <text evidence="5">The sequence shown here is derived from an EMBL/GenBank/DDBJ whole genome shotgun (WGS) entry which is preliminary data.</text>
</comment>
<evidence type="ECO:0000313" key="5">
    <source>
        <dbReference type="EMBL" id="MCP2729864.1"/>
    </source>
</evidence>
<dbReference type="PROSITE" id="PS51206">
    <property type="entry name" value="SF3_HELICASE_1"/>
    <property type="match status" value="1"/>
</dbReference>
<sequence length="1061" mass="118640">MSNQNYATPGASFISNPNTSSNVINHSITTESTQENRGFNILDHLDKLTPTKTKGKYICPVCGKNDLSVSSKGAYQCWSGGCDVKDIREAISPWDEVKKGEFAPKTPSKKKTAPTKKPAPIPDDMEIELAWENFLTSGELAKRKFHEPNEKNPHGSRVIEYKYPDGNLIKRYENIETDLEKHPKGYSKKFCQYHMENGEYVKGKGDKPWSAFYLKSRDWFNRFTKDKYVMAVEGESSVDSVGCEIGIFAITFQGSDWKVDELSRMIGEFAGIKGIVFYPDNDKAGYDKAKKVAEACAKIELPCAILNPLKLWENCPNKGDIVDWTKTMKDEGLTPEEMREKLEQAFNSRDNWLDFAPERDDTDTLTVQDVIEAPNVEFTQKAINFLYKTGDESWVFIKGIPHRWTGIYYEEQSLETERGKIANYCNTFVVKDKKDEASYPYANSVSVDKVINWAKDILSVDSRKVNPPGLNCTNGILEIIWENKYPSVKFSPHSPEKIYTYQPLVKYDPDASPEMCLKMLSVLDKPQRDIFLKIIGASLDLPMVRKLKGARTIRGILALGDGNNGKDTLREAVSRMYGEKGMTGCTVTDFKIYDEGRKFNLSSLPNSRINWASENKANVKIHELQSLKAFLSGDKLDHEKKGKDSEPFTPMAVGIFNFNRVSDINASQDAIKSRYAVLEFKKTFTKNADSSKGEVEIDTRFKDDCEFIDNEVLPSFLNFCIDGLQRLIKEGIDYSCTDKALEEIQCESSHLFQFAQDTGLGYQKDSFVTAGELWESLEQWYLGNGTLNYEETSSGKQKAIWIDQANSRDKNVKGCNQTIPRIKDLFPKAKVVSVLHPSGKRSVKALQGISFDSGKPQGDKTGVGGVEVRNTKENWCGNWCGIGVEKDQTGVGNSGSNVGVAGILSDTNPTPTPIIETPTPIPHQLPHQETTQNQGFHTNHINFTNSVPVDKCSKPITTESVVQTPLPIYQRSDGGFNVEESAITPTATENETNPAIGEQSVSISVGDRVEIQSNGGRYDGQQAKVVGFEQDGDSITEVVVVIDGMDSDSWFKPEYLILIKS</sequence>
<dbReference type="EMBL" id="JAMZMM010000149">
    <property type="protein sequence ID" value="MCP2729864.1"/>
    <property type="molecule type" value="Genomic_DNA"/>
</dbReference>
<feature type="region of interest" description="Disordered" evidence="3">
    <location>
        <begin position="1"/>
        <end position="21"/>
    </location>
</feature>
<dbReference type="SUPFAM" id="SSF52540">
    <property type="entry name" value="P-loop containing nucleoside triphosphate hydrolases"/>
    <property type="match status" value="1"/>
</dbReference>
<dbReference type="InterPro" id="IPR014015">
    <property type="entry name" value="Helicase_SF3_DNA-vir"/>
</dbReference>
<dbReference type="GO" id="GO:0005524">
    <property type="term" value="F:ATP binding"/>
    <property type="evidence" value="ECO:0007669"/>
    <property type="project" value="UniProtKB-KW"/>
</dbReference>
<dbReference type="Gene3D" id="3.40.50.300">
    <property type="entry name" value="P-loop containing nucleotide triphosphate hydrolases"/>
    <property type="match status" value="1"/>
</dbReference>
<evidence type="ECO:0000259" key="4">
    <source>
        <dbReference type="PROSITE" id="PS51206"/>
    </source>
</evidence>
<keyword evidence="6" id="KW-1185">Reference proteome</keyword>
<reference evidence="5" key="1">
    <citation type="submission" date="2022-06" db="EMBL/GenBank/DDBJ databases">
        <title>New cyanobacteria of genus Symplocastrum in benthos of Lake Baikal.</title>
        <authorList>
            <person name="Sorokovikova E."/>
            <person name="Tikhonova I."/>
            <person name="Krasnopeev A."/>
            <person name="Evseev P."/>
            <person name="Gladkikh A."/>
            <person name="Belykh O."/>
        </authorList>
    </citation>
    <scope>NUCLEOTIDE SEQUENCE</scope>
    <source>
        <strain evidence="5">BBK-W-15</strain>
    </source>
</reference>
<dbReference type="Pfam" id="PF19263">
    <property type="entry name" value="DUF5906"/>
    <property type="match status" value="1"/>
</dbReference>
<dbReference type="InterPro" id="IPR045455">
    <property type="entry name" value="NrS-1_pol-like_helicase"/>
</dbReference>
<evidence type="ECO:0000256" key="1">
    <source>
        <dbReference type="ARBA" id="ARBA00022741"/>
    </source>
</evidence>
<protein>
    <recommendedName>
        <fullName evidence="4">SF3 helicase domain-containing protein</fullName>
    </recommendedName>
</protein>
<name>A0AAE3GT70_9CYAN</name>
<evidence type="ECO:0000256" key="2">
    <source>
        <dbReference type="ARBA" id="ARBA00022840"/>
    </source>
</evidence>
<organism evidence="5 6">
    <name type="scientific">Limnofasciculus baicalensis BBK-W-15</name>
    <dbReference type="NCBI Taxonomy" id="2699891"/>
    <lineage>
        <taxon>Bacteria</taxon>
        <taxon>Bacillati</taxon>
        <taxon>Cyanobacteriota</taxon>
        <taxon>Cyanophyceae</taxon>
        <taxon>Coleofasciculales</taxon>
        <taxon>Coleofasciculaceae</taxon>
        <taxon>Limnofasciculus</taxon>
        <taxon>Limnofasciculus baicalensis</taxon>
    </lineage>
</organism>
<proteinExistence type="predicted"/>
<accession>A0AAE3GT70</accession>
<keyword evidence="2" id="KW-0067">ATP-binding</keyword>
<dbReference type="InterPro" id="IPR027417">
    <property type="entry name" value="P-loop_NTPase"/>
</dbReference>
<dbReference type="RefSeq" id="WP_254012638.1">
    <property type="nucleotide sequence ID" value="NZ_JAMZMM010000149.1"/>
</dbReference>
<keyword evidence="1" id="KW-0547">Nucleotide-binding</keyword>
<gene>
    <name evidence="5" type="ORF">NJ959_15620</name>
</gene>
<feature type="region of interest" description="Disordered" evidence="3">
    <location>
        <begin position="98"/>
        <end position="121"/>
    </location>
</feature>
<dbReference type="InterPro" id="IPR014818">
    <property type="entry name" value="Phage/plasmid_primase_P4_C"/>
</dbReference>
<dbReference type="Pfam" id="PF08706">
    <property type="entry name" value="D5_N"/>
    <property type="match status" value="1"/>
</dbReference>
<dbReference type="Proteomes" id="UP001204953">
    <property type="component" value="Unassembled WGS sequence"/>
</dbReference>